<evidence type="ECO:0000256" key="3">
    <source>
        <dbReference type="ARBA" id="ARBA00022692"/>
    </source>
</evidence>
<dbReference type="Proteomes" id="UP001325680">
    <property type="component" value="Chromosome"/>
</dbReference>
<feature type="transmembrane region" description="Helical" evidence="6">
    <location>
        <begin position="311"/>
        <end position="329"/>
    </location>
</feature>
<accession>A0ABZ0W2P3</accession>
<evidence type="ECO:0000313" key="7">
    <source>
        <dbReference type="EMBL" id="WQD37194.1"/>
    </source>
</evidence>
<feature type="transmembrane region" description="Helical" evidence="6">
    <location>
        <begin position="436"/>
        <end position="454"/>
    </location>
</feature>
<organism evidence="7 8">
    <name type="scientific">Niabella yanshanensis</name>
    <dbReference type="NCBI Taxonomy" id="577386"/>
    <lineage>
        <taxon>Bacteria</taxon>
        <taxon>Pseudomonadati</taxon>
        <taxon>Bacteroidota</taxon>
        <taxon>Chitinophagia</taxon>
        <taxon>Chitinophagales</taxon>
        <taxon>Chitinophagaceae</taxon>
        <taxon>Niabella</taxon>
    </lineage>
</organism>
<dbReference type="EMBL" id="CP139960">
    <property type="protein sequence ID" value="WQD37194.1"/>
    <property type="molecule type" value="Genomic_DNA"/>
</dbReference>
<proteinExistence type="predicted"/>
<keyword evidence="8" id="KW-1185">Reference proteome</keyword>
<comment type="subcellular location">
    <subcellularLocation>
        <location evidence="1">Cell membrane</location>
        <topology evidence="1">Multi-pass membrane protein</topology>
    </subcellularLocation>
</comment>
<dbReference type="RefSeq" id="WP_114793053.1">
    <property type="nucleotide sequence ID" value="NZ_CP139960.1"/>
</dbReference>
<evidence type="ECO:0000313" key="8">
    <source>
        <dbReference type="Proteomes" id="UP001325680"/>
    </source>
</evidence>
<feature type="transmembrane region" description="Helical" evidence="6">
    <location>
        <begin position="401"/>
        <end position="424"/>
    </location>
</feature>
<dbReference type="Pfam" id="PF01943">
    <property type="entry name" value="Polysacc_synt"/>
    <property type="match status" value="1"/>
</dbReference>
<evidence type="ECO:0000256" key="2">
    <source>
        <dbReference type="ARBA" id="ARBA00022475"/>
    </source>
</evidence>
<feature type="transmembrane region" description="Helical" evidence="6">
    <location>
        <begin position="184"/>
        <end position="205"/>
    </location>
</feature>
<evidence type="ECO:0000256" key="4">
    <source>
        <dbReference type="ARBA" id="ARBA00022989"/>
    </source>
</evidence>
<dbReference type="InterPro" id="IPR050833">
    <property type="entry name" value="Poly_Biosynth_Transport"/>
</dbReference>
<reference evidence="7 8" key="1">
    <citation type="submission" date="2023-12" db="EMBL/GenBank/DDBJ databases">
        <title>Genome sequencing and assembly of bacterial species from a model synthetic community.</title>
        <authorList>
            <person name="Hogle S.L."/>
        </authorList>
    </citation>
    <scope>NUCLEOTIDE SEQUENCE [LARGE SCALE GENOMIC DNA]</scope>
    <source>
        <strain evidence="7 8">HAMBI_3031</strain>
    </source>
</reference>
<feature type="transmembrane region" description="Helical" evidence="6">
    <location>
        <begin position="160"/>
        <end position="178"/>
    </location>
</feature>
<feature type="transmembrane region" description="Helical" evidence="6">
    <location>
        <begin position="12"/>
        <end position="31"/>
    </location>
</feature>
<feature type="transmembrane region" description="Helical" evidence="6">
    <location>
        <begin position="460"/>
        <end position="481"/>
    </location>
</feature>
<feature type="transmembrane region" description="Helical" evidence="6">
    <location>
        <begin position="127"/>
        <end position="148"/>
    </location>
</feature>
<sequence>MSAKIRRQSIVSSLVVYCGFLVGLVNVFLFTRNGAFNPEQYGLYNMFIAAGIFLSSLGSLAMPSYLHKFFPFYQSNLDPEDNDQLSWALLIGLLGCVLVAIGGWLFKGLVIQKFGSSSALFVTYYKWLFPFVFGLILYGILEAYGWVLHKSVLTIFIREVEWRLLITVILVLFSLGFIKSFDTFVILYSFTYLILFVTLLVYLFYRKRIHFSFRVSRVTKKFFKKIATFCLFIFSASVVSSLSGIFDTIVIASVMPDGLESAAIFSLAQLMASIVQAPQRGIIAASIPHLSLAWKSKNLNSILTIYKRSSINLLLAATILFVLIFLNYRHAVSTFDLQKEYMLGFIPFIFLGLTRIIDLGTGVNREIIGTSNFWRFELISNIILLLFMLPLSYILTKQFGIIGPSIAGLVSTFVYNLVRIIFLWRKFKLFPFTLKSVYVVSLAVVNLVVTWLLFDSWNGLTGLFVRTAFALIVFVAGIFLLKPSPDIKPVLDTILDRIIPPRRKRN</sequence>
<evidence type="ECO:0000256" key="5">
    <source>
        <dbReference type="ARBA" id="ARBA00023136"/>
    </source>
</evidence>
<feature type="transmembrane region" description="Helical" evidence="6">
    <location>
        <begin position="43"/>
        <end position="66"/>
    </location>
</feature>
<dbReference type="PANTHER" id="PTHR30250">
    <property type="entry name" value="PST FAMILY PREDICTED COLANIC ACID TRANSPORTER"/>
    <property type="match status" value="1"/>
</dbReference>
<protein>
    <submittedName>
        <fullName evidence="7">Lipopolysaccharide biosynthesis protein</fullName>
    </submittedName>
</protein>
<evidence type="ECO:0000256" key="6">
    <source>
        <dbReference type="SAM" id="Phobius"/>
    </source>
</evidence>
<gene>
    <name evidence="7" type="ORF">U0035_16110</name>
</gene>
<evidence type="ECO:0000256" key="1">
    <source>
        <dbReference type="ARBA" id="ARBA00004651"/>
    </source>
</evidence>
<keyword evidence="3 6" id="KW-0812">Transmembrane</keyword>
<name>A0ABZ0W2P3_9BACT</name>
<keyword evidence="4 6" id="KW-1133">Transmembrane helix</keyword>
<keyword evidence="5 6" id="KW-0472">Membrane</keyword>
<feature type="transmembrane region" description="Helical" evidence="6">
    <location>
        <begin position="378"/>
        <end position="395"/>
    </location>
</feature>
<feature type="transmembrane region" description="Helical" evidence="6">
    <location>
        <begin position="341"/>
        <end position="357"/>
    </location>
</feature>
<dbReference type="InterPro" id="IPR002797">
    <property type="entry name" value="Polysacc_synth"/>
</dbReference>
<dbReference type="PANTHER" id="PTHR30250:SF11">
    <property type="entry name" value="O-ANTIGEN TRANSPORTER-RELATED"/>
    <property type="match status" value="1"/>
</dbReference>
<keyword evidence="2" id="KW-1003">Cell membrane</keyword>
<feature type="transmembrane region" description="Helical" evidence="6">
    <location>
        <begin position="226"/>
        <end position="252"/>
    </location>
</feature>
<feature type="transmembrane region" description="Helical" evidence="6">
    <location>
        <begin position="87"/>
        <end position="107"/>
    </location>
</feature>